<organism evidence="1 2">
    <name type="scientific">Acinetobacter indicus</name>
    <dbReference type="NCBI Taxonomy" id="756892"/>
    <lineage>
        <taxon>Bacteria</taxon>
        <taxon>Pseudomonadati</taxon>
        <taxon>Pseudomonadota</taxon>
        <taxon>Gammaproteobacteria</taxon>
        <taxon>Moraxellales</taxon>
        <taxon>Moraxellaceae</taxon>
        <taxon>Acinetobacter</taxon>
    </lineage>
</organism>
<evidence type="ECO:0000313" key="1">
    <source>
        <dbReference type="EMBL" id="MDV4315011.1"/>
    </source>
</evidence>
<dbReference type="EMBL" id="JAWJYY010000001">
    <property type="protein sequence ID" value="MDV4315011.1"/>
    <property type="molecule type" value="Genomic_DNA"/>
</dbReference>
<gene>
    <name evidence="1" type="ORF">MSG88_04325</name>
</gene>
<protein>
    <submittedName>
        <fullName evidence="1">Uncharacterized protein</fullName>
    </submittedName>
</protein>
<sequence length="77" mass="8738">MFRGHVQNSFCIDYWSFAVIHGNSNPGTNLSGNEANEIVLIISAQRHSFILSEIFSIAQAKFLTVLLMINRYEITTF</sequence>
<dbReference type="Proteomes" id="UP001284654">
    <property type="component" value="Unassembled WGS sequence"/>
</dbReference>
<dbReference type="GeneID" id="69465197"/>
<comment type="caution">
    <text evidence="1">The sequence shown here is derived from an EMBL/GenBank/DDBJ whole genome shotgun (WGS) entry which is preliminary data.</text>
</comment>
<reference evidence="1" key="1">
    <citation type="submission" date="2023-10" db="EMBL/GenBank/DDBJ databases">
        <authorList>
            <person name="Sykes E.M.E."/>
            <person name="Khan I.U.H."/>
            <person name="Kumar A."/>
        </authorList>
    </citation>
    <scope>NUCLEOTIDE SEQUENCE</scope>
    <source>
        <strain evidence="1">IK5</strain>
    </source>
</reference>
<evidence type="ECO:0000313" key="2">
    <source>
        <dbReference type="Proteomes" id="UP001284654"/>
    </source>
</evidence>
<name>A0AAW8Z3W5_9GAMM</name>
<proteinExistence type="predicted"/>
<dbReference type="RefSeq" id="WP_127801117.1">
    <property type="nucleotide sequence ID" value="NZ_CP041291.1"/>
</dbReference>
<accession>A0AAW8Z3W5</accession>
<dbReference type="AlphaFoldDB" id="A0AAW8Z3W5"/>